<gene>
    <name evidence="1" type="ORF">VNO77_43036</name>
</gene>
<proteinExistence type="predicted"/>
<accession>A0AAN9PP05</accession>
<keyword evidence="2" id="KW-1185">Reference proteome</keyword>
<dbReference type="EMBL" id="JAYMYQ010000011">
    <property type="protein sequence ID" value="KAK7305136.1"/>
    <property type="molecule type" value="Genomic_DNA"/>
</dbReference>
<comment type="caution">
    <text evidence="1">The sequence shown here is derived from an EMBL/GenBank/DDBJ whole genome shotgun (WGS) entry which is preliminary data.</text>
</comment>
<sequence length="87" mass="10358">MEQLAFMFAIQFFRTYSPINEMVAFYKIKVLQFGIPQSNQGPCMMLPLKTRHVRLAIIKSWKIREVFDMNFPPFLKCFGKYADQSRK</sequence>
<dbReference type="AlphaFoldDB" id="A0AAN9PP05"/>
<protein>
    <submittedName>
        <fullName evidence="1">Uncharacterized protein</fullName>
    </submittedName>
</protein>
<evidence type="ECO:0000313" key="1">
    <source>
        <dbReference type="EMBL" id="KAK7305136.1"/>
    </source>
</evidence>
<name>A0AAN9PP05_CANGL</name>
<reference evidence="1 2" key="1">
    <citation type="submission" date="2024-01" db="EMBL/GenBank/DDBJ databases">
        <title>The genomes of 5 underutilized Papilionoideae crops provide insights into root nodulation and disease resistanc.</title>
        <authorList>
            <person name="Jiang F."/>
        </authorList>
    </citation>
    <scope>NUCLEOTIDE SEQUENCE [LARGE SCALE GENOMIC DNA]</scope>
    <source>
        <strain evidence="1">LVBAO_FW01</strain>
        <tissue evidence="1">Leaves</tissue>
    </source>
</reference>
<evidence type="ECO:0000313" key="2">
    <source>
        <dbReference type="Proteomes" id="UP001367508"/>
    </source>
</evidence>
<dbReference type="Proteomes" id="UP001367508">
    <property type="component" value="Unassembled WGS sequence"/>
</dbReference>
<organism evidence="1 2">
    <name type="scientific">Canavalia gladiata</name>
    <name type="common">Sword bean</name>
    <name type="synonym">Dolichos gladiatus</name>
    <dbReference type="NCBI Taxonomy" id="3824"/>
    <lineage>
        <taxon>Eukaryota</taxon>
        <taxon>Viridiplantae</taxon>
        <taxon>Streptophyta</taxon>
        <taxon>Embryophyta</taxon>
        <taxon>Tracheophyta</taxon>
        <taxon>Spermatophyta</taxon>
        <taxon>Magnoliopsida</taxon>
        <taxon>eudicotyledons</taxon>
        <taxon>Gunneridae</taxon>
        <taxon>Pentapetalae</taxon>
        <taxon>rosids</taxon>
        <taxon>fabids</taxon>
        <taxon>Fabales</taxon>
        <taxon>Fabaceae</taxon>
        <taxon>Papilionoideae</taxon>
        <taxon>50 kb inversion clade</taxon>
        <taxon>NPAAA clade</taxon>
        <taxon>indigoferoid/millettioid clade</taxon>
        <taxon>Phaseoleae</taxon>
        <taxon>Canavalia</taxon>
    </lineage>
</organism>